<evidence type="ECO:0000256" key="2">
    <source>
        <dbReference type="ARBA" id="ARBA00004713"/>
    </source>
</evidence>
<evidence type="ECO:0000313" key="11">
    <source>
        <dbReference type="EMBL" id="KMW59285.1"/>
    </source>
</evidence>
<keyword evidence="9" id="KW-0472">Membrane</keyword>
<proteinExistence type="inferred from homology"/>
<dbReference type="PANTHER" id="PTHR42755">
    <property type="entry name" value="3-DEOXY-MANNO-OCTULOSONATE CYTIDYLYLTRANSFERASE"/>
    <property type="match status" value="1"/>
</dbReference>
<dbReference type="STRING" id="1675527.AIOL_004266"/>
<dbReference type="Pfam" id="PF04413">
    <property type="entry name" value="Glycos_transf_N"/>
    <property type="match status" value="1"/>
</dbReference>
<evidence type="ECO:0000256" key="4">
    <source>
        <dbReference type="ARBA" id="ARBA00019077"/>
    </source>
</evidence>
<keyword evidence="12" id="KW-1185">Reference proteome</keyword>
<dbReference type="GO" id="GO:0043842">
    <property type="term" value="F:Kdo transferase activity"/>
    <property type="evidence" value="ECO:0007669"/>
    <property type="project" value="UniProtKB-EC"/>
</dbReference>
<evidence type="ECO:0000313" key="12">
    <source>
        <dbReference type="Proteomes" id="UP000037178"/>
    </source>
</evidence>
<comment type="caution">
    <text evidence="11">The sequence shown here is derived from an EMBL/GenBank/DDBJ whole genome shotgun (WGS) entry which is preliminary data.</text>
</comment>
<dbReference type="EMBL" id="LFTY01000002">
    <property type="protein sequence ID" value="KMW59285.1"/>
    <property type="molecule type" value="Genomic_DNA"/>
</dbReference>
<keyword evidence="9" id="KW-0448">Lipopolysaccharide biosynthesis</keyword>
<dbReference type="GO" id="GO:0009244">
    <property type="term" value="P:lipopolysaccharide core region biosynthetic process"/>
    <property type="evidence" value="ECO:0007669"/>
    <property type="project" value="UniProtKB-UniRule"/>
</dbReference>
<protein>
    <recommendedName>
        <fullName evidence="4 9">3-deoxy-D-manno-octulosonic acid transferase</fullName>
        <shortName evidence="9">Kdo transferase</shortName>
        <ecNumber evidence="3 9">2.4.99.12</ecNumber>
    </recommendedName>
    <alternativeName>
        <fullName evidence="6 9">Lipid IV(A) 3-deoxy-D-manno-octulosonic acid transferase</fullName>
    </alternativeName>
</protein>
<dbReference type="Proteomes" id="UP000037178">
    <property type="component" value="Unassembled WGS sequence"/>
</dbReference>
<gene>
    <name evidence="11" type="ORF">AIOL_004266</name>
</gene>
<evidence type="ECO:0000256" key="1">
    <source>
        <dbReference type="ARBA" id="ARBA00003394"/>
    </source>
</evidence>
<dbReference type="AlphaFoldDB" id="A0A0J9E913"/>
<organism evidence="11 12">
    <name type="scientific">Candidatus Rhodobacter oscarellae</name>
    <dbReference type="NCBI Taxonomy" id="1675527"/>
    <lineage>
        <taxon>Bacteria</taxon>
        <taxon>Pseudomonadati</taxon>
        <taxon>Pseudomonadota</taxon>
        <taxon>Alphaproteobacteria</taxon>
        <taxon>Rhodobacterales</taxon>
        <taxon>Rhodobacter group</taxon>
        <taxon>Rhodobacter</taxon>
    </lineage>
</organism>
<evidence type="ECO:0000256" key="8">
    <source>
        <dbReference type="PIRSR" id="PIRSR639901-1"/>
    </source>
</evidence>
<comment type="function">
    <text evidence="1 9">Involved in lipopolysaccharide (LPS) biosynthesis. Catalyzes the transfer of 3-deoxy-D-manno-octulosonate (Kdo) residue(s) from CMP-Kdo to lipid IV(A), the tetraacyldisaccharide-1,4'-bisphosphate precursor of lipid A.</text>
</comment>
<evidence type="ECO:0000256" key="6">
    <source>
        <dbReference type="ARBA" id="ARBA00031445"/>
    </source>
</evidence>
<dbReference type="UniPathway" id="UPA00958"/>
<keyword evidence="9" id="KW-1003">Cell membrane</keyword>
<comment type="catalytic activity">
    <reaction evidence="7 9">
        <text>lipid IVA (E. coli) + CMP-3-deoxy-beta-D-manno-octulosonate = alpha-Kdo-(2-&gt;6)-lipid IVA (E. coli) + CMP + H(+)</text>
        <dbReference type="Rhea" id="RHEA:28066"/>
        <dbReference type="ChEBI" id="CHEBI:15378"/>
        <dbReference type="ChEBI" id="CHEBI:58603"/>
        <dbReference type="ChEBI" id="CHEBI:60364"/>
        <dbReference type="ChEBI" id="CHEBI:60377"/>
        <dbReference type="ChEBI" id="CHEBI:85987"/>
        <dbReference type="EC" id="2.4.99.12"/>
    </reaction>
</comment>
<dbReference type="InterPro" id="IPR038107">
    <property type="entry name" value="Glycos_transf_N_sf"/>
</dbReference>
<dbReference type="GO" id="GO:0009245">
    <property type="term" value="P:lipid A biosynthetic process"/>
    <property type="evidence" value="ECO:0007669"/>
    <property type="project" value="TreeGrafter"/>
</dbReference>
<evidence type="ECO:0000256" key="7">
    <source>
        <dbReference type="ARBA" id="ARBA00049183"/>
    </source>
</evidence>
<keyword evidence="5 9" id="KW-0808">Transferase</keyword>
<dbReference type="PATRIC" id="fig|1675527.3.peg.4467"/>
<dbReference type="SUPFAM" id="SSF53756">
    <property type="entry name" value="UDP-Glycosyltransferase/glycogen phosphorylase"/>
    <property type="match status" value="1"/>
</dbReference>
<reference evidence="11 12" key="1">
    <citation type="submission" date="2015-06" db="EMBL/GenBank/DDBJ databases">
        <title>Draft genome sequence of an Alphaproteobacteria species associated to the Mediterranean sponge Oscarella lobularis.</title>
        <authorList>
            <person name="Jourda C."/>
            <person name="Santini S."/>
            <person name="Claverie J.-M."/>
        </authorList>
    </citation>
    <scope>NUCLEOTIDE SEQUENCE [LARGE SCALE GENOMIC DNA]</scope>
    <source>
        <strain evidence="11">IGS</strain>
    </source>
</reference>
<sequence length="368" mass="40254">MWLHSGADAEALAARELAKRMLAEREDLHFLLTTSATERLPSDDRILCQYAPEETQPSVRRFLDHWRPDLALWTEPELRPALQMEANARGVPAILVDAGTAPWDPLSVWSRGIAGDVLRIFRCILAADDTSAAQLRALGVRERQIRTTGYLREGAPALPVNQTEHDALAQVIGGRPAWLAAWIPEEERDAVLSAQTVAELRAHRLLLILVPSQPGAADRWAQELTAAGYKVARRSKDEEPTADVKILIADGSDDDEMSLWYRLAPVTYLGGSLSGKEVLNPFDAAALGSAIIHGPRTRRHRGAYERLNGAGATRRIDDAKGLGDAVEALLSPARAAELARQAWEVTTEGAEVTDLVLDLALSELEGQR</sequence>
<evidence type="ECO:0000256" key="5">
    <source>
        <dbReference type="ARBA" id="ARBA00022679"/>
    </source>
</evidence>
<comment type="similarity">
    <text evidence="9">Belongs to the glycosyltransferase group 1 family.</text>
</comment>
<feature type="domain" description="3-deoxy-D-manno-octulosonic-acid transferase N-terminal" evidence="10">
    <location>
        <begin position="1"/>
        <end position="152"/>
    </location>
</feature>
<evidence type="ECO:0000256" key="9">
    <source>
        <dbReference type="RuleBase" id="RU365103"/>
    </source>
</evidence>
<dbReference type="PANTHER" id="PTHR42755:SF1">
    <property type="entry name" value="3-DEOXY-D-MANNO-OCTULOSONIC ACID TRANSFERASE, MITOCHONDRIAL-RELATED"/>
    <property type="match status" value="1"/>
</dbReference>
<dbReference type="Gene3D" id="3.40.50.2000">
    <property type="entry name" value="Glycogen Phosphorylase B"/>
    <property type="match status" value="1"/>
</dbReference>
<accession>A0A0J9E913</accession>
<comment type="pathway">
    <text evidence="2 9">Bacterial outer membrane biogenesis; LPS core biosynthesis.</text>
</comment>
<dbReference type="GO" id="GO:0005886">
    <property type="term" value="C:plasma membrane"/>
    <property type="evidence" value="ECO:0007669"/>
    <property type="project" value="UniProtKB-SubCell"/>
</dbReference>
<comment type="subcellular location">
    <subcellularLocation>
        <location evidence="9">Cell membrane</location>
    </subcellularLocation>
</comment>
<dbReference type="EC" id="2.4.99.12" evidence="3 9"/>
<dbReference type="Gene3D" id="3.40.50.11720">
    <property type="entry name" value="3-Deoxy-D-manno-octulosonic-acid transferase, N-terminal domain"/>
    <property type="match status" value="1"/>
</dbReference>
<name>A0A0J9E913_9RHOB</name>
<evidence type="ECO:0000259" key="10">
    <source>
        <dbReference type="Pfam" id="PF04413"/>
    </source>
</evidence>
<dbReference type="InterPro" id="IPR007507">
    <property type="entry name" value="Glycos_transf_N"/>
</dbReference>
<feature type="active site" description="Proton acceptor" evidence="8">
    <location>
        <position position="10"/>
    </location>
</feature>
<evidence type="ECO:0000256" key="3">
    <source>
        <dbReference type="ARBA" id="ARBA00012621"/>
    </source>
</evidence>
<dbReference type="InterPro" id="IPR039901">
    <property type="entry name" value="Kdotransferase"/>
</dbReference>